<name>A0AAD5LA07_9CRUS</name>
<accession>A0AAD5LA07</accession>
<reference evidence="1 2" key="1">
    <citation type="submission" date="2022-05" db="EMBL/GenBank/DDBJ databases">
        <title>A multi-omics perspective on studying reproductive biology in Daphnia sinensis.</title>
        <authorList>
            <person name="Jia J."/>
        </authorList>
    </citation>
    <scope>NUCLEOTIDE SEQUENCE [LARGE SCALE GENOMIC DNA]</scope>
    <source>
        <strain evidence="1 2">WSL</strain>
    </source>
</reference>
<dbReference type="AlphaFoldDB" id="A0AAD5LA07"/>
<evidence type="ECO:0000313" key="2">
    <source>
        <dbReference type="Proteomes" id="UP000820818"/>
    </source>
</evidence>
<gene>
    <name evidence="1" type="ORF">GHT06_015228</name>
</gene>
<proteinExistence type="predicted"/>
<evidence type="ECO:0000313" key="1">
    <source>
        <dbReference type="EMBL" id="KAI9558443.1"/>
    </source>
</evidence>
<sequence length="74" mass="8485">MTKQELSDGLSDGVCRCMHARVRVAPVYEPGDLVLIFRLQQKEGLAEKLLHQYVGPYEVIRQVTELKIQSLCRK</sequence>
<dbReference type="EMBL" id="WJBH02000005">
    <property type="protein sequence ID" value="KAI9558443.1"/>
    <property type="molecule type" value="Genomic_DNA"/>
</dbReference>
<protein>
    <submittedName>
        <fullName evidence="1">Uncharacterized protein</fullName>
    </submittedName>
</protein>
<organism evidence="1 2">
    <name type="scientific">Daphnia sinensis</name>
    <dbReference type="NCBI Taxonomy" id="1820382"/>
    <lineage>
        <taxon>Eukaryota</taxon>
        <taxon>Metazoa</taxon>
        <taxon>Ecdysozoa</taxon>
        <taxon>Arthropoda</taxon>
        <taxon>Crustacea</taxon>
        <taxon>Branchiopoda</taxon>
        <taxon>Diplostraca</taxon>
        <taxon>Cladocera</taxon>
        <taxon>Anomopoda</taxon>
        <taxon>Daphniidae</taxon>
        <taxon>Daphnia</taxon>
        <taxon>Daphnia similis group</taxon>
    </lineage>
</organism>
<keyword evidence="2" id="KW-1185">Reference proteome</keyword>
<comment type="caution">
    <text evidence="1">The sequence shown here is derived from an EMBL/GenBank/DDBJ whole genome shotgun (WGS) entry which is preliminary data.</text>
</comment>
<dbReference type="Proteomes" id="UP000820818">
    <property type="component" value="Linkage Group LG5"/>
</dbReference>